<dbReference type="InterPro" id="IPR036249">
    <property type="entry name" value="Thioredoxin-like_sf"/>
</dbReference>
<dbReference type="InterPro" id="IPR036282">
    <property type="entry name" value="Glutathione-S-Trfase_C_sf"/>
</dbReference>
<dbReference type="EMBL" id="ML992671">
    <property type="protein sequence ID" value="KAF2213248.1"/>
    <property type="molecule type" value="Genomic_DNA"/>
</dbReference>
<evidence type="ECO:0008006" key="5">
    <source>
        <dbReference type="Google" id="ProtNLM"/>
    </source>
</evidence>
<dbReference type="Pfam" id="PF13417">
    <property type="entry name" value="GST_N_3"/>
    <property type="match status" value="1"/>
</dbReference>
<dbReference type="SUPFAM" id="SSF47616">
    <property type="entry name" value="GST C-terminal domain-like"/>
    <property type="match status" value="1"/>
</dbReference>
<dbReference type="InterPro" id="IPR058268">
    <property type="entry name" value="DUF7962"/>
</dbReference>
<feature type="domain" description="DUF7962" evidence="2">
    <location>
        <begin position="125"/>
        <end position="252"/>
    </location>
</feature>
<evidence type="ECO:0000313" key="3">
    <source>
        <dbReference type="EMBL" id="KAF2213248.1"/>
    </source>
</evidence>
<evidence type="ECO:0000259" key="2">
    <source>
        <dbReference type="Pfam" id="PF25907"/>
    </source>
</evidence>
<dbReference type="AlphaFoldDB" id="A0A6A6FJ43"/>
<reference evidence="3" key="1">
    <citation type="journal article" date="2020" name="Stud. Mycol.">
        <title>101 Dothideomycetes genomes: a test case for predicting lifestyles and emergence of pathogens.</title>
        <authorList>
            <person name="Haridas S."/>
            <person name="Albert R."/>
            <person name="Binder M."/>
            <person name="Bloem J."/>
            <person name="Labutti K."/>
            <person name="Salamov A."/>
            <person name="Andreopoulos B."/>
            <person name="Baker S."/>
            <person name="Barry K."/>
            <person name="Bills G."/>
            <person name="Bluhm B."/>
            <person name="Cannon C."/>
            <person name="Castanera R."/>
            <person name="Culley D."/>
            <person name="Daum C."/>
            <person name="Ezra D."/>
            <person name="Gonzalez J."/>
            <person name="Henrissat B."/>
            <person name="Kuo A."/>
            <person name="Liang C."/>
            <person name="Lipzen A."/>
            <person name="Lutzoni F."/>
            <person name="Magnuson J."/>
            <person name="Mondo S."/>
            <person name="Nolan M."/>
            <person name="Ohm R."/>
            <person name="Pangilinan J."/>
            <person name="Park H.-J."/>
            <person name="Ramirez L."/>
            <person name="Alfaro M."/>
            <person name="Sun H."/>
            <person name="Tritt A."/>
            <person name="Yoshinaga Y."/>
            <person name="Zwiers L.-H."/>
            <person name="Turgeon B."/>
            <person name="Goodwin S."/>
            <person name="Spatafora J."/>
            <person name="Crous P."/>
            <person name="Grigoriev I."/>
        </authorList>
    </citation>
    <scope>NUCLEOTIDE SEQUENCE</scope>
    <source>
        <strain evidence="3">SCOH1-5</strain>
    </source>
</reference>
<protein>
    <recommendedName>
        <fullName evidence="5">GST N-terminal domain-containing protein</fullName>
    </recommendedName>
</protein>
<gene>
    <name evidence="3" type="ORF">CERZMDRAFT_96911</name>
</gene>
<dbReference type="InterPro" id="IPR004045">
    <property type="entry name" value="Glutathione_S-Trfase_N"/>
</dbReference>
<accession>A0A6A6FJ43</accession>
<proteinExistence type="predicted"/>
<feature type="domain" description="GST N-terminal" evidence="1">
    <location>
        <begin position="17"/>
        <end position="88"/>
    </location>
</feature>
<evidence type="ECO:0000259" key="1">
    <source>
        <dbReference type="Pfam" id="PF13417"/>
    </source>
</evidence>
<organism evidence="3 4">
    <name type="scientific">Cercospora zeae-maydis SCOH1-5</name>
    <dbReference type="NCBI Taxonomy" id="717836"/>
    <lineage>
        <taxon>Eukaryota</taxon>
        <taxon>Fungi</taxon>
        <taxon>Dikarya</taxon>
        <taxon>Ascomycota</taxon>
        <taxon>Pezizomycotina</taxon>
        <taxon>Dothideomycetes</taxon>
        <taxon>Dothideomycetidae</taxon>
        <taxon>Mycosphaerellales</taxon>
        <taxon>Mycosphaerellaceae</taxon>
        <taxon>Cercospora</taxon>
    </lineage>
</organism>
<dbReference type="SUPFAM" id="SSF52833">
    <property type="entry name" value="Thioredoxin-like"/>
    <property type="match status" value="1"/>
</dbReference>
<dbReference type="OrthoDB" id="202840at2759"/>
<sequence length="358" mass="40296">MSPTTGDTSNANNQLILFTFPESVFGRRIIRYLNLRQIPYTQIRVPPNLPRPILSERLGIHYRRIPILSIGRDIYIDTRLILRKLESLDTIGNPSTRLGAKDTFHSGIEEILEEFIIDGGPFWRTAGLIPVDSPLMQDPVWVRDRFEGSGGQFSKEKLLESRGWNLSQVRLYFGMVEKMLGDGREWLFGGVGPSLAEIHAGWVFDWAVGMAEGMPDGRYAAKEDLKTGLGESRFPKVWAWVRRFREVTAEAERRNEGTGPLGEGTEAEDAVVERILGAQFTKTDHLGFDEGDVLGLRKGQNVSISPTDFGFTHKDEGKLVGLTKDEAVIESPVPKDQGILRLHFPRFNFKLVPVGQQY</sequence>
<dbReference type="Gene3D" id="3.40.30.110">
    <property type="match status" value="2"/>
</dbReference>
<keyword evidence="4" id="KW-1185">Reference proteome</keyword>
<dbReference type="Pfam" id="PF25907">
    <property type="entry name" value="DUF7962"/>
    <property type="match status" value="1"/>
</dbReference>
<dbReference type="Proteomes" id="UP000799539">
    <property type="component" value="Unassembled WGS sequence"/>
</dbReference>
<evidence type="ECO:0000313" key="4">
    <source>
        <dbReference type="Proteomes" id="UP000799539"/>
    </source>
</evidence>
<name>A0A6A6FJ43_9PEZI</name>